<evidence type="ECO:0000313" key="1">
    <source>
        <dbReference type="EMBL" id="GGT71217.1"/>
    </source>
</evidence>
<dbReference type="EMBL" id="BMSA01000018">
    <property type="protein sequence ID" value="GGT71217.1"/>
    <property type="molecule type" value="Genomic_DNA"/>
</dbReference>
<sequence length="158" mass="16081">MFPGVEIAVGYLFAWAVRKLGTAADRQVDQALDTGIDRLHTLVSDRLGADDPALQQAAEEARDGQDELAVDTRQWLALTINNAAKKDEEFAKALMVAVEAVQAAARAAGGASAGGDGIAIGGDAEIHAAGGSVAAVRIDGPVTVGIPANPQQPGAEKG</sequence>
<comment type="caution">
    <text evidence="1">The sequence shown here is derived from an EMBL/GenBank/DDBJ whole genome shotgun (WGS) entry which is preliminary data.</text>
</comment>
<protein>
    <recommendedName>
        <fullName evidence="3">Chromosome partitioning protein</fullName>
    </recommendedName>
</protein>
<gene>
    <name evidence="1" type="ORF">GCM10010226_56440</name>
</gene>
<reference evidence="1" key="1">
    <citation type="journal article" date="2014" name="Int. J. Syst. Evol. Microbiol.">
        <title>Complete genome sequence of Corynebacterium casei LMG S-19264T (=DSM 44701T), isolated from a smear-ripened cheese.</title>
        <authorList>
            <consortium name="US DOE Joint Genome Institute (JGI-PGF)"/>
            <person name="Walter F."/>
            <person name="Albersmeier A."/>
            <person name="Kalinowski J."/>
            <person name="Ruckert C."/>
        </authorList>
    </citation>
    <scope>NUCLEOTIDE SEQUENCE</scope>
    <source>
        <strain evidence="1">JCM 4125</strain>
    </source>
</reference>
<accession>A0A918HL49</accession>
<dbReference type="Proteomes" id="UP000646776">
    <property type="component" value="Unassembled WGS sequence"/>
</dbReference>
<dbReference type="AlphaFoldDB" id="A0A918HL49"/>
<proteinExistence type="predicted"/>
<organism evidence="1 2">
    <name type="scientific">Streptomyces phaeofaciens</name>
    <dbReference type="NCBI Taxonomy" id="68254"/>
    <lineage>
        <taxon>Bacteria</taxon>
        <taxon>Bacillati</taxon>
        <taxon>Actinomycetota</taxon>
        <taxon>Actinomycetes</taxon>
        <taxon>Kitasatosporales</taxon>
        <taxon>Streptomycetaceae</taxon>
        <taxon>Streptomyces</taxon>
    </lineage>
</organism>
<evidence type="ECO:0008006" key="3">
    <source>
        <dbReference type="Google" id="ProtNLM"/>
    </source>
</evidence>
<evidence type="ECO:0000313" key="2">
    <source>
        <dbReference type="Proteomes" id="UP000646776"/>
    </source>
</evidence>
<name>A0A918HL49_9ACTN</name>
<reference evidence="1" key="2">
    <citation type="submission" date="2020-09" db="EMBL/GenBank/DDBJ databases">
        <authorList>
            <person name="Sun Q."/>
            <person name="Ohkuma M."/>
        </authorList>
    </citation>
    <scope>NUCLEOTIDE SEQUENCE</scope>
    <source>
        <strain evidence="1">JCM 4125</strain>
    </source>
</reference>
<keyword evidence="2" id="KW-1185">Reference proteome</keyword>